<gene>
    <name evidence="1" type="ORF">OCBIM_22019896mg</name>
</gene>
<dbReference type="AlphaFoldDB" id="A0A0L8H953"/>
<dbReference type="EMBL" id="KQ418832">
    <property type="protein sequence ID" value="KOF85722.1"/>
    <property type="molecule type" value="Genomic_DNA"/>
</dbReference>
<proteinExistence type="predicted"/>
<evidence type="ECO:0000313" key="1">
    <source>
        <dbReference type="EMBL" id="KOF85722.1"/>
    </source>
</evidence>
<organism evidence="1">
    <name type="scientific">Octopus bimaculoides</name>
    <name type="common">California two-spotted octopus</name>
    <dbReference type="NCBI Taxonomy" id="37653"/>
    <lineage>
        <taxon>Eukaryota</taxon>
        <taxon>Metazoa</taxon>
        <taxon>Spiralia</taxon>
        <taxon>Lophotrochozoa</taxon>
        <taxon>Mollusca</taxon>
        <taxon>Cephalopoda</taxon>
        <taxon>Coleoidea</taxon>
        <taxon>Octopodiformes</taxon>
        <taxon>Octopoda</taxon>
        <taxon>Incirrata</taxon>
        <taxon>Octopodidae</taxon>
        <taxon>Octopus</taxon>
    </lineage>
</organism>
<reference evidence="1" key="1">
    <citation type="submission" date="2015-07" db="EMBL/GenBank/DDBJ databases">
        <title>MeaNS - Measles Nucleotide Surveillance Program.</title>
        <authorList>
            <person name="Tran T."/>
            <person name="Druce J."/>
        </authorList>
    </citation>
    <scope>NUCLEOTIDE SEQUENCE</scope>
    <source>
        <strain evidence="1">UCB-OBI-ISO-001</strain>
        <tissue evidence="1">Gonad</tissue>
    </source>
</reference>
<name>A0A0L8H953_OCTBM</name>
<protein>
    <submittedName>
        <fullName evidence="1">Uncharacterized protein</fullName>
    </submittedName>
</protein>
<sequence length="82" mass="9096">MSTCLVNRCLARDLFVNTNMIHSIIDNIVKELTIQTTGMTGSYQQVVFPHLFNLMETLSINRTVSLQAVSGVHKSANTNEQG</sequence>
<accession>A0A0L8H953</accession>